<feature type="transmembrane region" description="Helical" evidence="8">
    <location>
        <begin position="169"/>
        <end position="192"/>
    </location>
</feature>
<feature type="region of interest" description="Disordered" evidence="7">
    <location>
        <begin position="884"/>
        <end position="909"/>
    </location>
</feature>
<evidence type="ECO:0000256" key="2">
    <source>
        <dbReference type="ARBA" id="ARBA00006824"/>
    </source>
</evidence>
<feature type="region of interest" description="Disordered" evidence="7">
    <location>
        <begin position="229"/>
        <end position="255"/>
    </location>
</feature>
<evidence type="ECO:0000313" key="9">
    <source>
        <dbReference type="EMBL" id="RAR09944.1"/>
    </source>
</evidence>
<dbReference type="GO" id="GO:0006950">
    <property type="term" value="P:response to stress"/>
    <property type="evidence" value="ECO:0007669"/>
    <property type="project" value="UniProtKB-ARBA"/>
</dbReference>
<reference evidence="10" key="1">
    <citation type="submission" date="2018-05" db="EMBL/GenBank/DDBJ databases">
        <title>Draft genome sequence of Stemphylium lycopersici strain CIDEFI 213.</title>
        <authorList>
            <person name="Medina R."/>
            <person name="Franco M.E.E."/>
            <person name="Lucentini C.G."/>
            <person name="Saparrat M.C.N."/>
            <person name="Balatti P.A."/>
        </authorList>
    </citation>
    <scope>NUCLEOTIDE SEQUENCE [LARGE SCALE GENOMIC DNA]</scope>
    <source>
        <strain evidence="10">CIDEFI 213</strain>
    </source>
</reference>
<evidence type="ECO:0000256" key="5">
    <source>
        <dbReference type="ARBA" id="ARBA00023136"/>
    </source>
</evidence>
<dbReference type="Pfam" id="PF04117">
    <property type="entry name" value="Mpv17_PMP22"/>
    <property type="match status" value="1"/>
</dbReference>
<protein>
    <submittedName>
        <fullName evidence="9">Integral membrane protein</fullName>
    </submittedName>
</protein>
<dbReference type="Proteomes" id="UP000249619">
    <property type="component" value="Unassembled WGS sequence"/>
</dbReference>
<keyword evidence="5 8" id="KW-0472">Membrane</keyword>
<feature type="compositionally biased region" description="Low complexity" evidence="7">
    <location>
        <begin position="238"/>
        <end position="248"/>
    </location>
</feature>
<evidence type="ECO:0000256" key="6">
    <source>
        <dbReference type="SAM" id="Coils"/>
    </source>
</evidence>
<dbReference type="PANTHER" id="PTHR11266">
    <property type="entry name" value="PEROXISOMAL MEMBRANE PROTEIN 2, PXMP2 MPV17"/>
    <property type="match status" value="1"/>
</dbReference>
<keyword evidence="4 8" id="KW-1133">Transmembrane helix</keyword>
<dbReference type="OrthoDB" id="5236983at2759"/>
<name>A0A364N2L8_STELY</name>
<feature type="compositionally biased region" description="Gly residues" evidence="7">
    <location>
        <begin position="884"/>
        <end position="898"/>
    </location>
</feature>
<gene>
    <name evidence="9" type="ORF">DDE83_005253</name>
</gene>
<evidence type="ECO:0000256" key="7">
    <source>
        <dbReference type="SAM" id="MobiDB-lite"/>
    </source>
</evidence>
<evidence type="ECO:0000256" key="3">
    <source>
        <dbReference type="ARBA" id="ARBA00022692"/>
    </source>
</evidence>
<keyword evidence="6" id="KW-0175">Coiled coil</keyword>
<feature type="coiled-coil region" evidence="6">
    <location>
        <begin position="784"/>
        <end position="875"/>
    </location>
</feature>
<dbReference type="STRING" id="183478.A0A364N2L8"/>
<evidence type="ECO:0000256" key="8">
    <source>
        <dbReference type="SAM" id="Phobius"/>
    </source>
</evidence>
<proteinExistence type="inferred from homology"/>
<dbReference type="GO" id="GO:0005778">
    <property type="term" value="C:peroxisomal membrane"/>
    <property type="evidence" value="ECO:0007669"/>
    <property type="project" value="TreeGrafter"/>
</dbReference>
<evidence type="ECO:0000256" key="1">
    <source>
        <dbReference type="ARBA" id="ARBA00004141"/>
    </source>
</evidence>
<keyword evidence="3 8" id="KW-0812">Transmembrane</keyword>
<dbReference type="InterPro" id="IPR007248">
    <property type="entry name" value="Mpv17_PMP22"/>
</dbReference>
<comment type="similarity">
    <text evidence="2">Belongs to the peroxisomal membrane protein PXMP2/4 family.</text>
</comment>
<keyword evidence="10" id="KW-1185">Reference proteome</keyword>
<sequence>MSVKFEKETLHTTAAAADAATKGKDDLMHEIGQAITKGGGPNGYLAAYLKQLQSNPLRTKMLTSGTLSGLQEFLASWIAHDRSKSGHYFTSRVPKMAIYGALISAPLGHVLISALQKIFQGRKSLKAKVMQILVSNLVIAPIQNSVYLVSMALIAGARTFHQVKATVKAGFWPVMKVSWVVSPISLAFAQQFLPETTWVPFFNIIGFIIGTYINAHTKKKRLAALRRKHYGDGGGRGSRPSSRPGSPSLMTPESNGRLILFPFGKRFLDGTTLSRTQPYPSDSEPDLFPPFESHDFRHPLPSVAIRLQDPDLRCDRDLGWNIDWAVAFVVNRLEQNWADAAASLKSIRIRAATLQENGLSHEIPFRIFNKLDEVLFAGHMKNAVFLNVRSLDYDVSGTTYTHRSGPIPRVKPISIILNHDVIRHGQAKEIVAIMVHHMIHAYFLVACGVQKEDEVAYGRLDHGVHFGKIMLVIKKLSAVHGKELTSLDFGQGSTSMRYMADEYCNPRKREAIAREDKEMWYCSHCYCDVQGPSDSDVDKWYKKVCQPLFDQPKCTRELEVSVYNDRRHELETRRRTKLPSSAKSVEFILKERPVLVDGDKIEQLLSVKKAFEKAGSRFLKIHKNVSEGTFVRFLELLHTGSYRPDPRLFSTAAIGPGVERRGPPIIKPHATTTEAVLLADVQFAKFGALMGFEECKSYAMNRMNAYGVLYEDPIAVLKEIYGGYEPDSDLKAWVRKFLTRVPTTLNPEYHISSSNLDMERPNLLKLESEQSPHRARFFDAINANGALENDVNKARAELKAAERDQARERAQDYDRDRIDKLRDYEHVGSSDREREHLRLRTQEVERELEREKKKLKRLEREKEIVREETTQLKAETIVETLFGRGGRGAGAGAGAGGKGKGRGAFEEEY</sequence>
<feature type="transmembrane region" description="Helical" evidence="8">
    <location>
        <begin position="97"/>
        <end position="118"/>
    </location>
</feature>
<dbReference type="AlphaFoldDB" id="A0A364N2L8"/>
<comment type="caution">
    <text evidence="9">The sequence shown here is derived from an EMBL/GenBank/DDBJ whole genome shotgun (WGS) entry which is preliminary data.</text>
</comment>
<feature type="transmembrane region" description="Helical" evidence="8">
    <location>
        <begin position="138"/>
        <end position="157"/>
    </location>
</feature>
<feature type="transmembrane region" description="Helical" evidence="8">
    <location>
        <begin position="198"/>
        <end position="217"/>
    </location>
</feature>
<comment type="subcellular location">
    <subcellularLocation>
        <location evidence="1">Membrane</location>
        <topology evidence="1">Multi-pass membrane protein</topology>
    </subcellularLocation>
</comment>
<dbReference type="EMBL" id="QGDH01000070">
    <property type="protein sequence ID" value="RAR09944.1"/>
    <property type="molecule type" value="Genomic_DNA"/>
</dbReference>
<organism evidence="9 10">
    <name type="scientific">Stemphylium lycopersici</name>
    <name type="common">Tomato gray leaf spot disease fungus</name>
    <name type="synonym">Thyrospora lycopersici</name>
    <dbReference type="NCBI Taxonomy" id="183478"/>
    <lineage>
        <taxon>Eukaryota</taxon>
        <taxon>Fungi</taxon>
        <taxon>Dikarya</taxon>
        <taxon>Ascomycota</taxon>
        <taxon>Pezizomycotina</taxon>
        <taxon>Dothideomycetes</taxon>
        <taxon>Pleosporomycetidae</taxon>
        <taxon>Pleosporales</taxon>
        <taxon>Pleosporineae</taxon>
        <taxon>Pleosporaceae</taxon>
        <taxon>Stemphylium</taxon>
    </lineage>
</organism>
<accession>A0A364N2L8</accession>
<evidence type="ECO:0000313" key="10">
    <source>
        <dbReference type="Proteomes" id="UP000249619"/>
    </source>
</evidence>
<evidence type="ECO:0000256" key="4">
    <source>
        <dbReference type="ARBA" id="ARBA00022989"/>
    </source>
</evidence>
<dbReference type="PANTHER" id="PTHR11266:SF93">
    <property type="entry name" value="INTEGRAL MEMBRANE PROTEIN 25D9-6"/>
    <property type="match status" value="1"/>
</dbReference>